<evidence type="ECO:0000313" key="2">
    <source>
        <dbReference type="Proteomes" id="UP000680866"/>
    </source>
</evidence>
<sequence length="167" mass="18194">MSEVWSRGDLRPPGIDADEKTTLLGFLDYLREAVIAKTVGVDDRSARAAGVPSGTSLLGIVKHLTAVELNWFVWAYAGQDEPLADDESPPHADETVGDLVVAYRAAVARCNGIVRDCADLGRPGVRSLRETDPPTMRWVLLHMIEETARHAGHADIIRERIDGAVGR</sequence>
<protein>
    <recommendedName>
        <fullName evidence="3">Mini-circle protein</fullName>
    </recommendedName>
</protein>
<dbReference type="SUPFAM" id="SSF109854">
    <property type="entry name" value="DinB/YfiT-like putative metalloenzymes"/>
    <property type="match status" value="1"/>
</dbReference>
<organism evidence="1 2">
    <name type="scientific">Polymorphospora rubra</name>
    <dbReference type="NCBI Taxonomy" id="338584"/>
    <lineage>
        <taxon>Bacteria</taxon>
        <taxon>Bacillati</taxon>
        <taxon>Actinomycetota</taxon>
        <taxon>Actinomycetes</taxon>
        <taxon>Micromonosporales</taxon>
        <taxon>Micromonosporaceae</taxon>
        <taxon>Polymorphospora</taxon>
    </lineage>
</organism>
<accession>A0A810MYV0</accession>
<proteinExistence type="predicted"/>
<dbReference type="Pfam" id="PF04978">
    <property type="entry name" value="MST"/>
    <property type="match status" value="1"/>
</dbReference>
<dbReference type="AlphaFoldDB" id="A0A810MYV0"/>
<dbReference type="Proteomes" id="UP000680866">
    <property type="component" value="Chromosome"/>
</dbReference>
<keyword evidence="2" id="KW-1185">Reference proteome</keyword>
<dbReference type="RefSeq" id="WP_212825429.1">
    <property type="nucleotide sequence ID" value="NZ_AP023359.1"/>
</dbReference>
<dbReference type="Gene3D" id="1.20.120.450">
    <property type="entry name" value="dinb family like domain"/>
    <property type="match status" value="1"/>
</dbReference>
<dbReference type="InterPro" id="IPR007061">
    <property type="entry name" value="MST-like"/>
</dbReference>
<reference evidence="1" key="1">
    <citation type="submission" date="2020-08" db="EMBL/GenBank/DDBJ databases">
        <title>Whole genome shotgun sequence of Polymorphospora rubra NBRC 101157.</title>
        <authorList>
            <person name="Komaki H."/>
            <person name="Tamura T."/>
        </authorList>
    </citation>
    <scope>NUCLEOTIDE SEQUENCE</scope>
    <source>
        <strain evidence="1">NBRC 101157</strain>
    </source>
</reference>
<evidence type="ECO:0000313" key="1">
    <source>
        <dbReference type="EMBL" id="BCJ65770.1"/>
    </source>
</evidence>
<gene>
    <name evidence="1" type="ORF">Prubr_27910</name>
</gene>
<evidence type="ECO:0008006" key="3">
    <source>
        <dbReference type="Google" id="ProtNLM"/>
    </source>
</evidence>
<dbReference type="KEGG" id="pry:Prubr_27910"/>
<dbReference type="InterPro" id="IPR034660">
    <property type="entry name" value="DinB/YfiT-like"/>
</dbReference>
<dbReference type="EMBL" id="AP023359">
    <property type="protein sequence ID" value="BCJ65770.1"/>
    <property type="molecule type" value="Genomic_DNA"/>
</dbReference>
<name>A0A810MYV0_9ACTN</name>